<dbReference type="CDD" id="cd09878">
    <property type="entry name" value="PIN_VapC_VirB11L-ATPase-like"/>
    <property type="match status" value="1"/>
</dbReference>
<comment type="similarity">
    <text evidence="1">In the N-terminal section; belongs to the PINc/VapC protein family.</text>
</comment>
<reference evidence="5 6" key="1">
    <citation type="journal article" date="2010" name="Stand. Genomic Sci.">
        <title>Complete genome sequence of Vulcanisaeta distributa type strain (IC-017).</title>
        <authorList>
            <person name="Mavromatis K."/>
            <person name="Sikorski J."/>
            <person name="Pabst E."/>
            <person name="Teshima H."/>
            <person name="Lapidus A."/>
            <person name="Lucas S."/>
            <person name="Nolan M."/>
            <person name="Glavina Del Rio T."/>
            <person name="Cheng J.F."/>
            <person name="Bruce D."/>
            <person name="Goodwin L."/>
            <person name="Pitluck S."/>
            <person name="Liolios K."/>
            <person name="Ivanova N."/>
            <person name="Mikhailova N."/>
            <person name="Pati A."/>
            <person name="Chen A."/>
            <person name="Palaniappan K."/>
            <person name="Land M."/>
            <person name="Hauser L."/>
            <person name="Chang Y.J."/>
            <person name="Jeffries C.D."/>
            <person name="Rohde M."/>
            <person name="Spring S."/>
            <person name="Goker M."/>
            <person name="Wirth R."/>
            <person name="Woyke T."/>
            <person name="Bristow J."/>
            <person name="Eisen J.A."/>
            <person name="Markowitz V."/>
            <person name="Hugenholtz P."/>
            <person name="Klenk H.P."/>
            <person name="Kyrpides N.C."/>
        </authorList>
    </citation>
    <scope>NUCLEOTIDE SEQUENCE [LARGE SCALE GENOMIC DNA]</scope>
    <source>
        <strain evidence="6">DSM 14429 / JCM 11212 / NBRC 100878 / IC-017</strain>
    </source>
</reference>
<dbReference type="GeneID" id="9753244"/>
<dbReference type="NCBIfam" id="NF010335">
    <property type="entry name" value="PRK13764.1"/>
    <property type="match status" value="1"/>
</dbReference>
<evidence type="ECO:0000313" key="5">
    <source>
        <dbReference type="EMBL" id="ADN51657.1"/>
    </source>
</evidence>
<evidence type="ECO:0000259" key="4">
    <source>
        <dbReference type="SMART" id="SM00670"/>
    </source>
</evidence>
<protein>
    <recommendedName>
        <fullName evidence="7">ATPase</fullName>
    </recommendedName>
</protein>
<dbReference type="GO" id="GO:0003723">
    <property type="term" value="F:RNA binding"/>
    <property type="evidence" value="ECO:0007669"/>
    <property type="project" value="UniProtKB-UniRule"/>
</dbReference>
<dbReference type="InterPro" id="IPR002716">
    <property type="entry name" value="PIN_dom"/>
</dbReference>
<dbReference type="PROSITE" id="PS50084">
    <property type="entry name" value="KH_TYPE_1"/>
    <property type="match status" value="1"/>
</dbReference>
<evidence type="ECO:0000259" key="3">
    <source>
        <dbReference type="SMART" id="SM00382"/>
    </source>
</evidence>
<evidence type="ECO:0000256" key="1">
    <source>
        <dbReference type="ARBA" id="ARBA00046345"/>
    </source>
</evidence>
<dbReference type="RefSeq" id="WP_013337382.1">
    <property type="nucleotide sequence ID" value="NC_014537.1"/>
</dbReference>
<dbReference type="KEGG" id="vdi:Vdis_2289"/>
<evidence type="ECO:0008006" key="7">
    <source>
        <dbReference type="Google" id="ProtNLM"/>
    </source>
</evidence>
<dbReference type="Gene3D" id="3.40.50.1010">
    <property type="entry name" value="5'-nuclease"/>
    <property type="match status" value="1"/>
</dbReference>
<dbReference type="InterPro" id="IPR052041">
    <property type="entry name" value="Nucleic_acid_metab_PIN/TRAM"/>
</dbReference>
<dbReference type="EMBL" id="CP002100">
    <property type="protein sequence ID" value="ADN51657.1"/>
    <property type="molecule type" value="Genomic_DNA"/>
</dbReference>
<dbReference type="SMART" id="SM00382">
    <property type="entry name" value="AAA"/>
    <property type="match status" value="1"/>
</dbReference>
<reference evidence="6" key="2">
    <citation type="journal article" date="2010" name="Stand. Genomic Sci.">
        <title>Complete genome sequence of Vulcanisaeta distributa type strain (IC-017T).</title>
        <authorList>
            <person name="Mavromatis K."/>
            <person name="Sikorski J."/>
            <person name="Pabst E."/>
            <person name="Teshima H."/>
            <person name="Lapidus A."/>
            <person name="Lucas S."/>
            <person name="Nolan M."/>
            <person name="Glavina Del Rio T."/>
            <person name="Cheng J."/>
            <person name="Bruce D."/>
            <person name="Goodwin L."/>
            <person name="Pitluck S."/>
            <person name="Liolios K."/>
            <person name="Ivanova N."/>
            <person name="Mikhailova N."/>
            <person name="Pati A."/>
            <person name="Chen A."/>
            <person name="Palaniappan K."/>
            <person name="Land M."/>
            <person name="Hauser L."/>
            <person name="Chang Y."/>
            <person name="Jeffries C."/>
            <person name="Rohde M."/>
            <person name="Spring S."/>
            <person name="Goker M."/>
            <person name="Wirth R."/>
            <person name="Woyke T."/>
            <person name="Bristow J."/>
            <person name="Eisen J."/>
            <person name="Markowitz V."/>
            <person name="Hugenholtz P."/>
            <person name="Klenk H."/>
            <person name="Kyrpides N."/>
        </authorList>
    </citation>
    <scope>NUCLEOTIDE SEQUENCE [LARGE SCALE GENOMIC DNA]</scope>
    <source>
        <strain evidence="6">DSM 14429 / JCM 11212 / NBRC 100878 / IC-017</strain>
    </source>
</reference>
<dbReference type="OrthoDB" id="7146at2157"/>
<keyword evidence="6" id="KW-1185">Reference proteome</keyword>
<feature type="domain" description="PIN" evidence="4">
    <location>
        <begin position="5"/>
        <end position="119"/>
    </location>
</feature>
<organism evidence="5 6">
    <name type="scientific">Vulcanisaeta distributa (strain DSM 14429 / JCM 11212 / NBRC 100878 / IC-017)</name>
    <dbReference type="NCBI Taxonomy" id="572478"/>
    <lineage>
        <taxon>Archaea</taxon>
        <taxon>Thermoproteota</taxon>
        <taxon>Thermoprotei</taxon>
        <taxon>Thermoproteales</taxon>
        <taxon>Thermoproteaceae</taxon>
        <taxon>Vulcanisaeta</taxon>
    </lineage>
</organism>
<dbReference type="STRING" id="572478.Vdis_2289"/>
<accession>E1QQP5</accession>
<dbReference type="Pfam" id="PF00437">
    <property type="entry name" value="T2SSE"/>
    <property type="match status" value="1"/>
</dbReference>
<evidence type="ECO:0000313" key="6">
    <source>
        <dbReference type="Proteomes" id="UP000006681"/>
    </source>
</evidence>
<keyword evidence="2" id="KW-0694">RNA-binding</keyword>
<dbReference type="PANTHER" id="PTHR11603">
    <property type="entry name" value="AAA FAMILY ATPASE"/>
    <property type="match status" value="1"/>
</dbReference>
<dbReference type="Gene3D" id="3.40.50.300">
    <property type="entry name" value="P-loop containing nucleotide triphosphate hydrolases"/>
    <property type="match status" value="1"/>
</dbReference>
<dbReference type="InterPro" id="IPR029060">
    <property type="entry name" value="PIN-like_dom_sf"/>
</dbReference>
<dbReference type="Proteomes" id="UP000006681">
    <property type="component" value="Chromosome"/>
</dbReference>
<feature type="domain" description="AAA+ ATPase" evidence="3">
    <location>
        <begin position="261"/>
        <end position="396"/>
    </location>
</feature>
<gene>
    <name evidence="5" type="ordered locus">Vdis_2289</name>
</gene>
<proteinExistence type="inferred from homology"/>
<dbReference type="SUPFAM" id="SSF52540">
    <property type="entry name" value="P-loop containing nucleoside triphosphate hydrolases"/>
    <property type="match status" value="1"/>
</dbReference>
<name>E1QQP5_VULDI</name>
<sequence length="529" mass="59584">MQVSNIYIPDTSVFLDGSLKEAILRGNIRGRLLIHTEIIRKFESEARAGGALGWLGIRELNYIMDSINKLGLEDIRVEYVSVLPKSIPRPDQHSVDEIVRELARELGATLVTSDEMNFEISRAMGIETLFIGQHKDKLEIERFFDNDTMSVHLKEGSIPYAKKGRPGNWQLVPLSNEPLSREYLERMVRELISASLMANSNTRVEIRRENSLIIQHGEYRIVVALPPVSDGIEITAVKPLIKRRLEEYSLHPKVLDRLGRQAEGILIAGPPGAGKTTFAQALAEYYMSLGKVVKTVESPRDMILPNEITQISKTYASSEEIHDLLLLSRPDFTIFDEMRDTADFQLYIDLRLAGVGMVGVVHATSPIDAIQRFIGRTELGMLPSIIDTVLFMKDGEVQKVYSLELTVKVPEGMSEEDLARPVVVVKDFINDTVEYEIYVFGEEIFVTPIGKARKVSQAVSDKRLISRIVRVLRKYVPPEEISIVRGEDGSVIIQVPDAYIGAVISKGLPKLENIRKKFNVQLKVRPKEH</sequence>
<dbReference type="AlphaFoldDB" id="E1QQP5"/>
<dbReference type="HOGENOM" id="CLU_023387_0_0_2"/>
<dbReference type="eggNOG" id="arCOG04116">
    <property type="taxonomic scope" value="Archaea"/>
</dbReference>
<dbReference type="InterPro" id="IPR027417">
    <property type="entry name" value="P-loop_NTPase"/>
</dbReference>
<dbReference type="SMART" id="SM00670">
    <property type="entry name" value="PINc"/>
    <property type="match status" value="1"/>
</dbReference>
<dbReference type="InterPro" id="IPR003593">
    <property type="entry name" value="AAA+_ATPase"/>
</dbReference>
<dbReference type="PANTHER" id="PTHR11603:SF147">
    <property type="entry name" value="MEMBRANE PROTEIN"/>
    <property type="match status" value="1"/>
</dbReference>
<dbReference type="SUPFAM" id="SSF88723">
    <property type="entry name" value="PIN domain-like"/>
    <property type="match status" value="1"/>
</dbReference>
<dbReference type="InterPro" id="IPR001482">
    <property type="entry name" value="T2SS/T4SS_dom"/>
</dbReference>
<evidence type="ECO:0000256" key="2">
    <source>
        <dbReference type="PROSITE-ProRule" id="PRU00117"/>
    </source>
</evidence>